<dbReference type="AlphaFoldDB" id="A0A2M7TYZ0"/>
<feature type="compositionally biased region" description="Basic and acidic residues" evidence="1">
    <location>
        <begin position="207"/>
        <end position="223"/>
    </location>
</feature>
<proteinExistence type="predicted"/>
<evidence type="ECO:0000256" key="1">
    <source>
        <dbReference type="SAM" id="MobiDB-lite"/>
    </source>
</evidence>
<comment type="caution">
    <text evidence="2">The sequence shown here is derived from an EMBL/GenBank/DDBJ whole genome shotgun (WGS) entry which is preliminary data.</text>
</comment>
<feature type="region of interest" description="Disordered" evidence="1">
    <location>
        <begin position="81"/>
        <end position="260"/>
    </location>
</feature>
<dbReference type="EMBL" id="PFOB01000033">
    <property type="protein sequence ID" value="PIZ63054.1"/>
    <property type="molecule type" value="Genomic_DNA"/>
</dbReference>
<evidence type="ECO:0000313" key="2">
    <source>
        <dbReference type="EMBL" id="PIZ63054.1"/>
    </source>
</evidence>
<feature type="compositionally biased region" description="Low complexity" evidence="1">
    <location>
        <begin position="100"/>
        <end position="113"/>
    </location>
</feature>
<organism evidence="2 3">
    <name type="scientific">Candidatus Roizmanbacteria bacterium CG_4_10_14_0_2_um_filter_39_13</name>
    <dbReference type="NCBI Taxonomy" id="1974825"/>
    <lineage>
        <taxon>Bacteria</taxon>
        <taxon>Candidatus Roizmaniibacteriota</taxon>
    </lineage>
</organism>
<accession>A0A2M7TYZ0</accession>
<name>A0A2M7TYZ0_9BACT</name>
<feature type="compositionally biased region" description="Basic and acidic residues" evidence="1">
    <location>
        <begin position="250"/>
        <end position="260"/>
    </location>
</feature>
<protein>
    <submittedName>
        <fullName evidence="2">Uncharacterized protein</fullName>
    </submittedName>
</protein>
<reference evidence="3" key="1">
    <citation type="submission" date="2017-09" db="EMBL/GenBank/DDBJ databases">
        <title>Depth-based differentiation of microbial function through sediment-hosted aquifers and enrichment of novel symbionts in the deep terrestrial subsurface.</title>
        <authorList>
            <person name="Probst A.J."/>
            <person name="Ladd B."/>
            <person name="Jarett J.K."/>
            <person name="Geller-Mcgrath D.E."/>
            <person name="Sieber C.M.K."/>
            <person name="Emerson J.B."/>
            <person name="Anantharaman K."/>
            <person name="Thomas B.C."/>
            <person name="Malmstrom R."/>
            <person name="Stieglmeier M."/>
            <person name="Klingl A."/>
            <person name="Woyke T."/>
            <person name="Ryan C.M."/>
            <person name="Banfield J.F."/>
        </authorList>
    </citation>
    <scope>NUCLEOTIDE SEQUENCE [LARGE SCALE GENOMIC DNA]</scope>
</reference>
<dbReference type="Proteomes" id="UP000228503">
    <property type="component" value="Unassembled WGS sequence"/>
</dbReference>
<gene>
    <name evidence="2" type="ORF">COY16_02885</name>
</gene>
<evidence type="ECO:0000313" key="3">
    <source>
        <dbReference type="Proteomes" id="UP000228503"/>
    </source>
</evidence>
<feature type="compositionally biased region" description="Basic and acidic residues" evidence="1">
    <location>
        <begin position="128"/>
        <end position="181"/>
    </location>
</feature>
<sequence>MVDAVVEGVSKVAETTTAVTAVAETAPAVVDAAASNLAEQATTTAVDSATAAEASTSIQDLIDQFDANPTDELQDKLAEAENDKTLHWEDGKPVVNDSATENTTEPETTTPNTKNEADEVDIDPEQIVTEHESADRSERVQKSVEINMEKWEQVNPAPDRESDPKGYEDWRTEKYNQKNEFEADANFLEDVKTWDDANPEPDISTSPDDHKKWEDDREAEKLRLKNKQMAGEKVTDTTTEESAEADEKNEEEKNKEGEKLSEKEIIEKTKLLVEKRKQKFNLEEGVKAIDNLAGEITNQHKIDRATFTSHIIVLGQEIELLEYELKSHAKTAPPMVQMLINAALLTAVIAPTITQTANPSKK</sequence>
<feature type="compositionally biased region" description="Acidic residues" evidence="1">
    <location>
        <begin position="238"/>
        <end position="249"/>
    </location>
</feature>
<feature type="compositionally biased region" description="Basic and acidic residues" evidence="1">
    <location>
        <begin position="81"/>
        <end position="92"/>
    </location>
</feature>